<gene>
    <name evidence="1" type="ORF">A9R00_06505</name>
</gene>
<dbReference type="PROSITE" id="PS51257">
    <property type="entry name" value="PROKAR_LIPOPROTEIN"/>
    <property type="match status" value="1"/>
</dbReference>
<name>A0A1Y5HSQ4_OLEAN</name>
<organism evidence="1 2">
    <name type="scientific">Oleispira antarctica</name>
    <dbReference type="NCBI Taxonomy" id="188908"/>
    <lineage>
        <taxon>Bacteria</taxon>
        <taxon>Pseudomonadati</taxon>
        <taxon>Pseudomonadota</taxon>
        <taxon>Gammaproteobacteria</taxon>
        <taxon>Oceanospirillales</taxon>
        <taxon>Oceanospirillaceae</taxon>
        <taxon>Oleispira</taxon>
    </lineage>
</organism>
<sequence length="137" mass="14912">MHKYFAIVAVGLLTACARLDHVQIGDIDQSQGYLTPFNVQVSQFGLEAAAAAEIGRIATKGQASQQFKQIRNILALMNMGPRTGNPVYDDQYANKVMEYIYAECPTGKLTGLTSVREAKVLGPVSGEIVRISGYCIR</sequence>
<dbReference type="Proteomes" id="UP000227088">
    <property type="component" value="Unassembled WGS sequence"/>
</dbReference>
<reference evidence="2" key="1">
    <citation type="journal article" date="2017" name="Proc. Natl. Acad. Sci. U.S.A.">
        <title>Simulation of Deepwater Horizon oil plume reveals substrate specialization within a complex community of hydrocarbon degraders.</title>
        <authorList>
            <person name="Hu P."/>
            <person name="Dubinsky E.A."/>
            <person name="Probst A.J."/>
            <person name="Wang J."/>
            <person name="Sieber C.M.K."/>
            <person name="Tom L.M."/>
            <person name="Gardinali P."/>
            <person name="Banfield J.F."/>
            <person name="Atlas R.M."/>
            <person name="Andersen G.L."/>
        </authorList>
    </citation>
    <scope>NUCLEOTIDE SEQUENCE [LARGE SCALE GENOMIC DNA]</scope>
</reference>
<evidence type="ECO:0008006" key="3">
    <source>
        <dbReference type="Google" id="ProtNLM"/>
    </source>
</evidence>
<proteinExistence type="predicted"/>
<protein>
    <recommendedName>
        <fullName evidence="3">Lipoprotein</fullName>
    </recommendedName>
</protein>
<accession>A0A1Y5HSQ4</accession>
<comment type="caution">
    <text evidence="1">The sequence shown here is derived from an EMBL/GenBank/DDBJ whole genome shotgun (WGS) entry which is preliminary data.</text>
</comment>
<dbReference type="AlphaFoldDB" id="A0A1Y5HSQ4"/>
<evidence type="ECO:0000313" key="2">
    <source>
        <dbReference type="Proteomes" id="UP000227088"/>
    </source>
</evidence>
<evidence type="ECO:0000313" key="1">
    <source>
        <dbReference type="EMBL" id="OUS40346.1"/>
    </source>
</evidence>
<dbReference type="EMBL" id="MABE01000364">
    <property type="protein sequence ID" value="OUS40346.1"/>
    <property type="molecule type" value="Genomic_DNA"/>
</dbReference>